<gene>
    <name evidence="5" type="primary">VPS60</name>
    <name evidence="5" type="ORF">Sste5346_006916</name>
</gene>
<organism evidence="5 6">
    <name type="scientific">Sporothrix stenoceras</name>
    <dbReference type="NCBI Taxonomy" id="5173"/>
    <lineage>
        <taxon>Eukaryota</taxon>
        <taxon>Fungi</taxon>
        <taxon>Dikarya</taxon>
        <taxon>Ascomycota</taxon>
        <taxon>Pezizomycotina</taxon>
        <taxon>Sordariomycetes</taxon>
        <taxon>Sordariomycetidae</taxon>
        <taxon>Ophiostomatales</taxon>
        <taxon>Ophiostomataceae</taxon>
        <taxon>Sporothrix</taxon>
    </lineage>
</organism>
<dbReference type="PANTHER" id="PTHR22761:SF12">
    <property type="entry name" value="CHARGED MULTIVESICULAR BODY PROTEIN 5"/>
    <property type="match status" value="1"/>
</dbReference>
<evidence type="ECO:0000313" key="6">
    <source>
        <dbReference type="Proteomes" id="UP001583186"/>
    </source>
</evidence>
<dbReference type="EMBL" id="JAWCUI010000043">
    <property type="protein sequence ID" value="KAL1892631.1"/>
    <property type="molecule type" value="Genomic_DNA"/>
</dbReference>
<feature type="coiled-coil region" evidence="3">
    <location>
        <begin position="28"/>
        <end position="86"/>
    </location>
</feature>
<keyword evidence="6" id="KW-1185">Reference proteome</keyword>
<keyword evidence="2 3" id="KW-0175">Coiled coil</keyword>
<evidence type="ECO:0000256" key="2">
    <source>
        <dbReference type="ARBA" id="ARBA00023054"/>
    </source>
</evidence>
<comment type="similarity">
    <text evidence="1">Belongs to the SNF7 family.</text>
</comment>
<proteinExistence type="inferred from homology"/>
<dbReference type="InterPro" id="IPR005024">
    <property type="entry name" value="Snf7_fam"/>
</dbReference>
<evidence type="ECO:0000313" key="5">
    <source>
        <dbReference type="EMBL" id="KAL1892631.1"/>
    </source>
</evidence>
<protein>
    <submittedName>
        <fullName evidence="5">Vacuolar protein-sorting-associated protein 60</fullName>
    </submittedName>
</protein>
<accession>A0ABR3YXJ2</accession>
<dbReference type="Proteomes" id="UP001583186">
    <property type="component" value="Unassembled WGS sequence"/>
</dbReference>
<evidence type="ECO:0000256" key="4">
    <source>
        <dbReference type="SAM" id="MobiDB-lite"/>
    </source>
</evidence>
<dbReference type="Pfam" id="PF03357">
    <property type="entry name" value="Snf7"/>
    <property type="match status" value="1"/>
</dbReference>
<name>A0ABR3YXJ2_9PEZI</name>
<feature type="region of interest" description="Disordered" evidence="4">
    <location>
        <begin position="1"/>
        <end position="20"/>
    </location>
</feature>
<evidence type="ECO:0000256" key="3">
    <source>
        <dbReference type="SAM" id="Coils"/>
    </source>
</evidence>
<sequence>MQRLWGTGGSKAPKPSLNNAVTTSNDRIEALDSKIATLNAQLTALNSKMANMRDGSPGKTALRKRAIEVLKRRKQYESERTNYEAQVFNMERFQGMTDSMTNVRTTIAAMESASKDMKKQFGKVDLDKIERLQDEMADLMDVSNEIQETLGRSYDIPEDVDEAELDAELEALGADVELEAELGGAVGLPSFMQDEVPEFIDEAPQTDGKVKEVAG</sequence>
<comment type="caution">
    <text evidence="5">The sequence shown here is derived from an EMBL/GenBank/DDBJ whole genome shotgun (WGS) entry which is preliminary data.</text>
</comment>
<reference evidence="5 6" key="1">
    <citation type="journal article" date="2024" name="IMA Fungus">
        <title>IMA Genome - F19 : A genome assembly and annotation guide to empower mycologists, including annotated draft genome sequences of Ceratocystis pirilliformis, Diaporthe australafricana, Fusarium ophioides, Paecilomyces lecythidis, and Sporothrix stenoceras.</title>
        <authorList>
            <person name="Aylward J."/>
            <person name="Wilson A.M."/>
            <person name="Visagie C.M."/>
            <person name="Spraker J."/>
            <person name="Barnes I."/>
            <person name="Buitendag C."/>
            <person name="Ceriani C."/>
            <person name="Del Mar Angel L."/>
            <person name="du Plessis D."/>
            <person name="Fuchs T."/>
            <person name="Gasser K."/>
            <person name="Kramer D."/>
            <person name="Li W."/>
            <person name="Munsamy K."/>
            <person name="Piso A."/>
            <person name="Price J.L."/>
            <person name="Sonnekus B."/>
            <person name="Thomas C."/>
            <person name="van der Nest A."/>
            <person name="van Dijk A."/>
            <person name="van Heerden A."/>
            <person name="van Vuuren N."/>
            <person name="Yilmaz N."/>
            <person name="Duong T.A."/>
            <person name="van der Merwe N.A."/>
            <person name="Wingfield M.J."/>
            <person name="Wingfield B.D."/>
        </authorList>
    </citation>
    <scope>NUCLEOTIDE SEQUENCE [LARGE SCALE GENOMIC DNA]</scope>
    <source>
        <strain evidence="5 6">CMW 5346</strain>
    </source>
</reference>
<dbReference type="Gene3D" id="6.10.250.1710">
    <property type="match status" value="1"/>
</dbReference>
<dbReference type="PANTHER" id="PTHR22761">
    <property type="entry name" value="CHARGED MULTIVESICULAR BODY PROTEIN"/>
    <property type="match status" value="1"/>
</dbReference>
<evidence type="ECO:0000256" key="1">
    <source>
        <dbReference type="ARBA" id="ARBA00006190"/>
    </source>
</evidence>